<organism evidence="7 8">
    <name type="scientific">Kushneria sinocarnis</name>
    <dbReference type="NCBI Taxonomy" id="595502"/>
    <lineage>
        <taxon>Bacteria</taxon>
        <taxon>Pseudomonadati</taxon>
        <taxon>Pseudomonadota</taxon>
        <taxon>Gammaproteobacteria</taxon>
        <taxon>Oceanospirillales</taxon>
        <taxon>Halomonadaceae</taxon>
        <taxon>Kushneria</taxon>
    </lineage>
</organism>
<protein>
    <recommendedName>
        <fullName evidence="4">Aspartate/glutamate leucyltransferase</fullName>
        <ecNumber evidence="4">2.3.2.29</ecNumber>
    </recommendedName>
</protein>
<evidence type="ECO:0000256" key="3">
    <source>
        <dbReference type="ARBA" id="ARBA00023315"/>
    </source>
</evidence>
<keyword evidence="2 4" id="KW-0808">Transferase</keyword>
<feature type="domain" description="N-end rule aminoacyl transferase C-terminal" evidence="6">
    <location>
        <begin position="115"/>
        <end position="238"/>
    </location>
</feature>
<evidence type="ECO:0000259" key="6">
    <source>
        <dbReference type="Pfam" id="PF04377"/>
    </source>
</evidence>
<dbReference type="Pfam" id="PF04376">
    <property type="entry name" value="ATE_N"/>
    <property type="match status" value="1"/>
</dbReference>
<evidence type="ECO:0000256" key="4">
    <source>
        <dbReference type="HAMAP-Rule" id="MF_00689"/>
    </source>
</evidence>
<dbReference type="GO" id="GO:0005737">
    <property type="term" value="C:cytoplasm"/>
    <property type="evidence" value="ECO:0007669"/>
    <property type="project" value="UniProtKB-SubCell"/>
</dbReference>
<keyword evidence="3 4" id="KW-0012">Acyltransferase</keyword>
<evidence type="ECO:0000256" key="1">
    <source>
        <dbReference type="ARBA" id="ARBA00022490"/>
    </source>
</evidence>
<sequence>MSYSHATRDSHDAARAPDFYLTGEHDCGYLDGHRATSLVLDPAHPLDRHTHDALLERGFRRSGGHLYTPYCRACSACIPVRVPVEAFSPDRTQRRLMQRNSILTAHEGPALFHHEHYALYDRYIRARHAQGAMYPPDQDQYRNFLTLGHDWARLVEFRHHDELVAVAAMDRLEHGLSAVYTFFSPAPEWQRHSLGSWAILWQIMHARALGLPHVYLGYWIRQSRKMRYKANFQPLEYLRGGHWQRSIPLQQ</sequence>
<keyword evidence="8" id="KW-1185">Reference proteome</keyword>
<dbReference type="InterPro" id="IPR030700">
    <property type="entry name" value="N-end_Aminoacyl_Trfase"/>
</dbReference>
<dbReference type="InterPro" id="IPR016181">
    <property type="entry name" value="Acyl_CoA_acyltransferase"/>
</dbReference>
<comment type="similarity">
    <text evidence="4">Belongs to the R-transferase family. Bpt subfamily.</text>
</comment>
<dbReference type="NCBIfam" id="NF002346">
    <property type="entry name" value="PRK01305.2-3"/>
    <property type="match status" value="1"/>
</dbReference>
<dbReference type="InterPro" id="IPR007471">
    <property type="entry name" value="N-end_Aminoacyl_Trfase_N"/>
</dbReference>
<comment type="caution">
    <text evidence="7">The sequence shown here is derived from an EMBL/GenBank/DDBJ whole genome shotgun (WGS) entry which is preliminary data.</text>
</comment>
<dbReference type="GO" id="GO:0008914">
    <property type="term" value="F:leucyl-tRNA--protein transferase activity"/>
    <property type="evidence" value="ECO:0007669"/>
    <property type="project" value="UniProtKB-UniRule"/>
</dbReference>
<dbReference type="InterPro" id="IPR017138">
    <property type="entry name" value="Asp_Glu_LeuTrfase"/>
</dbReference>
<dbReference type="RefSeq" id="WP_245977865.1">
    <property type="nucleotide sequence ID" value="NZ_RBIN01000009.1"/>
</dbReference>
<dbReference type="Gene3D" id="3.40.630.30">
    <property type="match status" value="1"/>
</dbReference>
<gene>
    <name evidence="4" type="primary">bpt</name>
    <name evidence="7" type="ORF">C7446_2930</name>
</gene>
<name>A0A420WTF1_9GAMM</name>
<evidence type="ECO:0000313" key="8">
    <source>
        <dbReference type="Proteomes" id="UP000281975"/>
    </source>
</evidence>
<comment type="catalytic activity">
    <reaction evidence="4">
        <text>N-terminal L-aspartyl-[protein] + L-leucyl-tRNA(Leu) = N-terminal L-leucyl-L-aspartyl-[protein] + tRNA(Leu) + H(+)</text>
        <dbReference type="Rhea" id="RHEA:50420"/>
        <dbReference type="Rhea" id="RHEA-COMP:9613"/>
        <dbReference type="Rhea" id="RHEA-COMP:9622"/>
        <dbReference type="Rhea" id="RHEA-COMP:12669"/>
        <dbReference type="Rhea" id="RHEA-COMP:12674"/>
        <dbReference type="ChEBI" id="CHEBI:15378"/>
        <dbReference type="ChEBI" id="CHEBI:64720"/>
        <dbReference type="ChEBI" id="CHEBI:78442"/>
        <dbReference type="ChEBI" id="CHEBI:78494"/>
        <dbReference type="ChEBI" id="CHEBI:133042"/>
        <dbReference type="EC" id="2.3.2.29"/>
    </reaction>
</comment>
<dbReference type="PANTHER" id="PTHR21367">
    <property type="entry name" value="ARGININE-TRNA-PROTEIN TRANSFERASE 1"/>
    <property type="match status" value="1"/>
</dbReference>
<dbReference type="Pfam" id="PF04377">
    <property type="entry name" value="ATE_C"/>
    <property type="match status" value="1"/>
</dbReference>
<dbReference type="EC" id="2.3.2.29" evidence="4"/>
<evidence type="ECO:0000259" key="5">
    <source>
        <dbReference type="Pfam" id="PF04376"/>
    </source>
</evidence>
<comment type="catalytic activity">
    <reaction evidence="4">
        <text>N-terminal L-glutamyl-[protein] + L-leucyl-tRNA(Leu) = N-terminal L-leucyl-L-glutamyl-[protein] + tRNA(Leu) + H(+)</text>
        <dbReference type="Rhea" id="RHEA:50412"/>
        <dbReference type="Rhea" id="RHEA-COMP:9613"/>
        <dbReference type="Rhea" id="RHEA-COMP:9622"/>
        <dbReference type="Rhea" id="RHEA-COMP:12664"/>
        <dbReference type="Rhea" id="RHEA-COMP:12668"/>
        <dbReference type="ChEBI" id="CHEBI:15378"/>
        <dbReference type="ChEBI" id="CHEBI:64721"/>
        <dbReference type="ChEBI" id="CHEBI:78442"/>
        <dbReference type="ChEBI" id="CHEBI:78494"/>
        <dbReference type="ChEBI" id="CHEBI:133041"/>
        <dbReference type="EC" id="2.3.2.29"/>
    </reaction>
</comment>
<dbReference type="Proteomes" id="UP000281975">
    <property type="component" value="Unassembled WGS sequence"/>
</dbReference>
<evidence type="ECO:0000256" key="2">
    <source>
        <dbReference type="ARBA" id="ARBA00022679"/>
    </source>
</evidence>
<dbReference type="NCBIfam" id="NF002341">
    <property type="entry name" value="PRK01305.1-1"/>
    <property type="match status" value="1"/>
</dbReference>
<dbReference type="InterPro" id="IPR007472">
    <property type="entry name" value="N-end_Aminoacyl_Trfase_C"/>
</dbReference>
<evidence type="ECO:0000313" key="7">
    <source>
        <dbReference type="EMBL" id="RKQ96338.1"/>
    </source>
</evidence>
<dbReference type="GO" id="GO:0004057">
    <property type="term" value="F:arginyl-tRNA--protein transferase activity"/>
    <property type="evidence" value="ECO:0007669"/>
    <property type="project" value="InterPro"/>
</dbReference>
<dbReference type="PIRSF" id="PIRSF037208">
    <property type="entry name" value="ATE_pro_prd"/>
    <property type="match status" value="1"/>
</dbReference>
<proteinExistence type="inferred from homology"/>
<dbReference type="PANTHER" id="PTHR21367:SF1">
    <property type="entry name" value="ARGINYL-TRNA--PROTEIN TRANSFERASE 1"/>
    <property type="match status" value="1"/>
</dbReference>
<reference evidence="7 8" key="1">
    <citation type="submission" date="2018-10" db="EMBL/GenBank/DDBJ databases">
        <title>Genomic Encyclopedia of Type Strains, Phase IV (KMG-IV): sequencing the most valuable type-strain genomes for metagenomic binning, comparative biology and taxonomic classification.</title>
        <authorList>
            <person name="Goeker M."/>
        </authorList>
    </citation>
    <scope>NUCLEOTIDE SEQUENCE [LARGE SCALE GENOMIC DNA]</scope>
    <source>
        <strain evidence="7 8">DSM 23229</strain>
    </source>
</reference>
<accession>A0A420WTF1</accession>
<dbReference type="HAMAP" id="MF_00689">
    <property type="entry name" value="Bpt"/>
    <property type="match status" value="1"/>
</dbReference>
<comment type="function">
    <text evidence="4">Functions in the N-end rule pathway of protein degradation where it conjugates Leu from its aminoacyl-tRNA to the N-termini of proteins containing an N-terminal aspartate or glutamate.</text>
</comment>
<dbReference type="EMBL" id="RBIN01000009">
    <property type="protein sequence ID" value="RKQ96338.1"/>
    <property type="molecule type" value="Genomic_DNA"/>
</dbReference>
<dbReference type="GO" id="GO:0071596">
    <property type="term" value="P:ubiquitin-dependent protein catabolic process via the N-end rule pathway"/>
    <property type="evidence" value="ECO:0007669"/>
    <property type="project" value="InterPro"/>
</dbReference>
<dbReference type="AlphaFoldDB" id="A0A420WTF1"/>
<feature type="domain" description="N-end aminoacyl transferase N-terminal" evidence="5">
    <location>
        <begin position="25"/>
        <end position="95"/>
    </location>
</feature>
<dbReference type="NCBIfam" id="NF002342">
    <property type="entry name" value="PRK01305.1-3"/>
    <property type="match status" value="1"/>
</dbReference>
<keyword evidence="1 4" id="KW-0963">Cytoplasm</keyword>
<dbReference type="SUPFAM" id="SSF55729">
    <property type="entry name" value="Acyl-CoA N-acyltransferases (Nat)"/>
    <property type="match status" value="1"/>
</dbReference>
<comment type="subcellular location">
    <subcellularLocation>
        <location evidence="4">Cytoplasm</location>
    </subcellularLocation>
</comment>